<dbReference type="GO" id="GO:0006935">
    <property type="term" value="P:chemotaxis"/>
    <property type="evidence" value="ECO:0007669"/>
    <property type="project" value="InterPro"/>
</dbReference>
<feature type="domain" description="CheW-like" evidence="1">
    <location>
        <begin position="3"/>
        <end position="145"/>
    </location>
</feature>
<dbReference type="PROSITE" id="PS50851">
    <property type="entry name" value="CHEW"/>
    <property type="match status" value="2"/>
</dbReference>
<dbReference type="EMBL" id="BDQK01000013">
    <property type="protein sequence ID" value="GBF80768.1"/>
    <property type="molecule type" value="Genomic_DNA"/>
</dbReference>
<dbReference type="OrthoDB" id="9794382at2"/>
<gene>
    <name evidence="2" type="ORF">AsFPU1_2173</name>
</gene>
<dbReference type="InterPro" id="IPR039315">
    <property type="entry name" value="CheW"/>
</dbReference>
<proteinExistence type="predicted"/>
<dbReference type="Proteomes" id="UP000287247">
    <property type="component" value="Unassembled WGS sequence"/>
</dbReference>
<feature type="domain" description="CheW-like" evidence="1">
    <location>
        <begin position="218"/>
        <end position="358"/>
    </location>
</feature>
<dbReference type="SUPFAM" id="SSF50341">
    <property type="entry name" value="CheW-like"/>
    <property type="match status" value="2"/>
</dbReference>
<dbReference type="GO" id="GO:0005829">
    <property type="term" value="C:cytosol"/>
    <property type="evidence" value="ECO:0007669"/>
    <property type="project" value="TreeGrafter"/>
</dbReference>
<dbReference type="InterPro" id="IPR002545">
    <property type="entry name" value="CheW-lke_dom"/>
</dbReference>
<keyword evidence="3" id="KW-1185">Reference proteome</keyword>
<dbReference type="RefSeq" id="WP_124970508.1">
    <property type="nucleotide sequence ID" value="NZ_BDQK01000013.1"/>
</dbReference>
<name>A0A401IHM2_APHSA</name>
<dbReference type="Pfam" id="PF01584">
    <property type="entry name" value="CheW"/>
    <property type="match status" value="2"/>
</dbReference>
<organism evidence="2 3">
    <name type="scientific">Aphanothece sacrum FPU1</name>
    <dbReference type="NCBI Taxonomy" id="1920663"/>
    <lineage>
        <taxon>Bacteria</taxon>
        <taxon>Bacillati</taxon>
        <taxon>Cyanobacteriota</taxon>
        <taxon>Cyanophyceae</taxon>
        <taxon>Oscillatoriophycideae</taxon>
        <taxon>Chroococcales</taxon>
        <taxon>Aphanothecaceae</taxon>
        <taxon>Aphanothece</taxon>
    </lineage>
</organism>
<dbReference type="Gene3D" id="2.30.30.40">
    <property type="entry name" value="SH3 Domains"/>
    <property type="match status" value="2"/>
</dbReference>
<evidence type="ECO:0000259" key="1">
    <source>
        <dbReference type="PROSITE" id="PS50851"/>
    </source>
</evidence>
<dbReference type="PANTHER" id="PTHR22617">
    <property type="entry name" value="CHEMOTAXIS SENSOR HISTIDINE KINASE-RELATED"/>
    <property type="match status" value="1"/>
</dbReference>
<dbReference type="GO" id="GO:0007165">
    <property type="term" value="P:signal transduction"/>
    <property type="evidence" value="ECO:0007669"/>
    <property type="project" value="InterPro"/>
</dbReference>
<evidence type="ECO:0000313" key="2">
    <source>
        <dbReference type="EMBL" id="GBF80768.1"/>
    </source>
</evidence>
<protein>
    <submittedName>
        <fullName evidence="2">Chemotaxis signal transduction protein</fullName>
    </submittedName>
</protein>
<dbReference type="Gene3D" id="2.40.50.180">
    <property type="entry name" value="CheA-289, Domain 4"/>
    <property type="match status" value="2"/>
</dbReference>
<dbReference type="PANTHER" id="PTHR22617:SF23">
    <property type="entry name" value="CHEMOTAXIS PROTEIN CHEW"/>
    <property type="match status" value="1"/>
</dbReference>
<sequence>MKTTFFLTFVVGDITYGIEASLVKEIFLLPEITPMAETPVDIVGILNLRGKIVPIMHLDLRLGNAKQSCTINDSVIILNCKNLQIGLIVNQVNDVKNIDSHRIESTIDYGRINSLNPTFIAGIATLEAEDIILLNPQALIRQPDAVEALVEDTNQPGNDDTSFEQLISNNSQKNLTITGKFYDIYCPDATSEEREIFRLRCENLKQANTEKNSDLAKQIPLAVIGMSGEYFGVNLGSVREFINIRNVTPIPCCPSHIIGNINLRGEIVTLVDIRGTLNLETSIVKTGTKAVVIKVDDIVAGLPIDDVLDMMYLPPQNITAVPLAADFGDNTYLEGTASYSEKILSILDLQKLLTKGNLAVNEEV</sequence>
<dbReference type="InterPro" id="IPR036061">
    <property type="entry name" value="CheW-like_dom_sf"/>
</dbReference>
<reference evidence="3" key="1">
    <citation type="submission" date="2017-05" db="EMBL/GenBank/DDBJ databases">
        <title>Physiological properties and genetic analysis related to exopolysaccharide production of fresh-water unicellular cyanobacterium Aphanothece sacrum, Suizenji Nori, that has been cultured as a food source in Japan.</title>
        <authorList>
            <person name="Kanesaki Y."/>
            <person name="Yoshikawa S."/>
            <person name="Ohki K."/>
        </authorList>
    </citation>
    <scope>NUCLEOTIDE SEQUENCE [LARGE SCALE GENOMIC DNA]</scope>
    <source>
        <strain evidence="3">FPU1</strain>
    </source>
</reference>
<comment type="caution">
    <text evidence="2">The sequence shown here is derived from an EMBL/GenBank/DDBJ whole genome shotgun (WGS) entry which is preliminary data.</text>
</comment>
<accession>A0A401IHM2</accession>
<evidence type="ECO:0000313" key="3">
    <source>
        <dbReference type="Proteomes" id="UP000287247"/>
    </source>
</evidence>
<dbReference type="AlphaFoldDB" id="A0A401IHM2"/>
<dbReference type="SMART" id="SM00260">
    <property type="entry name" value="CheW"/>
    <property type="match status" value="2"/>
</dbReference>